<feature type="domain" description="Glycosyl transferase family 1" evidence="1">
    <location>
        <begin position="199"/>
        <end position="371"/>
    </location>
</feature>
<reference evidence="3" key="1">
    <citation type="submission" date="2019-11" db="EMBL/GenBank/DDBJ databases">
        <title>Microbial mats filling the niche in hypersaline microbial mats.</title>
        <authorList>
            <person name="Wong H.L."/>
            <person name="Macleod F.I."/>
            <person name="White R.A. III"/>
            <person name="Burns B.P."/>
        </authorList>
    </citation>
    <scope>NUCLEOTIDE SEQUENCE</scope>
    <source>
        <strain evidence="3">Rbin_158</strain>
    </source>
</reference>
<organism evidence="3 4">
    <name type="scientific">candidate division KSB3 bacterium</name>
    <dbReference type="NCBI Taxonomy" id="2044937"/>
    <lineage>
        <taxon>Bacteria</taxon>
        <taxon>candidate division KSB3</taxon>
    </lineage>
</organism>
<evidence type="ECO:0000259" key="2">
    <source>
        <dbReference type="Pfam" id="PF13439"/>
    </source>
</evidence>
<evidence type="ECO:0000259" key="1">
    <source>
        <dbReference type="Pfam" id="PF00534"/>
    </source>
</evidence>
<dbReference type="PANTHER" id="PTHR45947">
    <property type="entry name" value="SULFOQUINOVOSYL TRANSFERASE SQD2"/>
    <property type="match status" value="1"/>
</dbReference>
<dbReference type="EMBL" id="WJJP01000706">
    <property type="protein sequence ID" value="MBD3327216.1"/>
    <property type="molecule type" value="Genomic_DNA"/>
</dbReference>
<evidence type="ECO:0000313" key="3">
    <source>
        <dbReference type="EMBL" id="MBD3327216.1"/>
    </source>
</evidence>
<dbReference type="InterPro" id="IPR001296">
    <property type="entry name" value="Glyco_trans_1"/>
</dbReference>
<evidence type="ECO:0000313" key="4">
    <source>
        <dbReference type="Proteomes" id="UP000649604"/>
    </source>
</evidence>
<dbReference type="SUPFAM" id="SSF53756">
    <property type="entry name" value="UDP-Glycosyltransferase/glycogen phosphorylase"/>
    <property type="match status" value="1"/>
</dbReference>
<proteinExistence type="predicted"/>
<dbReference type="CDD" id="cd03801">
    <property type="entry name" value="GT4_PimA-like"/>
    <property type="match status" value="1"/>
</dbReference>
<dbReference type="GO" id="GO:0016758">
    <property type="term" value="F:hexosyltransferase activity"/>
    <property type="evidence" value="ECO:0007669"/>
    <property type="project" value="TreeGrafter"/>
</dbReference>
<accession>A0A9D5K085</accession>
<dbReference type="AlphaFoldDB" id="A0A9D5K085"/>
<gene>
    <name evidence="3" type="ORF">GF339_21700</name>
</gene>
<sequence>MEESLKLKKCLVLSELYPPLVGGSSTMFASRFALYPPEHVVVLTKTVEKADTFDKSVRYLITRVPLAWKGPKGFEWLGITWKFIQSGFLLARACKVDVIECARPLPEGVAGYIIAKLLRKKLVVNFHGEDIAVLQNYKVERFLLQRVIRAAQLNLANSRFTESLIQGLGGPQARTAVISPGFYPKPLEHLDQAKISQMREQIGGQPILLTVGRLQRRKGQDQVIRALPRVIRHFPEVKYVIVGSTQGGTAGLAESLQNLAEEVGVSQHVLLVGEVNHGVLPYYYAACDLFLMPNRREPGGDAEGFGIVFLEAGFLGKPVIGGNSGGVPDAVQHGKTGVLVDGESVEEIAEAILQILSDENLARTMSEQGRAFAQSLTHEKVFERYQTVMAGVGS</sequence>
<name>A0A9D5K085_9BACT</name>
<dbReference type="PANTHER" id="PTHR45947:SF3">
    <property type="entry name" value="SULFOQUINOVOSYL TRANSFERASE SQD2"/>
    <property type="match status" value="1"/>
</dbReference>
<protein>
    <submittedName>
        <fullName evidence="3">Glycosyltransferase</fullName>
    </submittedName>
</protein>
<dbReference type="InterPro" id="IPR028098">
    <property type="entry name" value="Glyco_trans_4-like_N"/>
</dbReference>
<dbReference type="Pfam" id="PF00534">
    <property type="entry name" value="Glycos_transf_1"/>
    <property type="match status" value="1"/>
</dbReference>
<comment type="caution">
    <text evidence="3">The sequence shown here is derived from an EMBL/GenBank/DDBJ whole genome shotgun (WGS) entry which is preliminary data.</text>
</comment>
<dbReference type="InterPro" id="IPR050194">
    <property type="entry name" value="Glycosyltransferase_grp1"/>
</dbReference>
<dbReference type="Gene3D" id="3.40.50.2000">
    <property type="entry name" value="Glycogen Phosphorylase B"/>
    <property type="match status" value="2"/>
</dbReference>
<dbReference type="Pfam" id="PF13439">
    <property type="entry name" value="Glyco_transf_4"/>
    <property type="match status" value="1"/>
</dbReference>
<feature type="domain" description="Glycosyltransferase subfamily 4-like N-terminal" evidence="2">
    <location>
        <begin position="41"/>
        <end position="181"/>
    </location>
</feature>
<dbReference type="Proteomes" id="UP000649604">
    <property type="component" value="Unassembled WGS sequence"/>
</dbReference>